<gene>
    <name evidence="2" type="ORF">PSON_ATCC_30995.1.T1530060</name>
</gene>
<evidence type="ECO:0000313" key="3">
    <source>
        <dbReference type="Proteomes" id="UP000692954"/>
    </source>
</evidence>
<dbReference type="Proteomes" id="UP000692954">
    <property type="component" value="Unassembled WGS sequence"/>
</dbReference>
<dbReference type="OrthoDB" id="287080at2759"/>
<feature type="compositionally biased region" description="Polar residues" evidence="1">
    <location>
        <begin position="34"/>
        <end position="45"/>
    </location>
</feature>
<sequence>MIYSNSQTSLIKQSTFGQIVTKTPLNRQNRDQDQSTISQYQSPTLRQAMSPKAAREYLNSLKSFICQYETKPITERIATQSTFEIIQQQPYLYYPVANRLNDDFKLMTPHKIEVRKINQDGTIHSLRYYYLKQAALGSSNDIPQSQQIMILGLKHSGKKKLLQELIKRIMPKNFKLSLQTESGEKTIDLQLNDDIKQTIKSILAGQKHYQLIAKGEQNMIACRGLEGFKRDKKDKGILIVCVKPGKEEKLDCLKTFKFLEEIYKN</sequence>
<evidence type="ECO:0000313" key="2">
    <source>
        <dbReference type="EMBL" id="CAD8124724.1"/>
    </source>
</evidence>
<feature type="region of interest" description="Disordered" evidence="1">
    <location>
        <begin position="21"/>
        <end position="45"/>
    </location>
</feature>
<accession>A0A8S1RBL7</accession>
<keyword evidence="3" id="KW-1185">Reference proteome</keyword>
<name>A0A8S1RBL7_9CILI</name>
<organism evidence="2 3">
    <name type="scientific">Paramecium sonneborni</name>
    <dbReference type="NCBI Taxonomy" id="65129"/>
    <lineage>
        <taxon>Eukaryota</taxon>
        <taxon>Sar</taxon>
        <taxon>Alveolata</taxon>
        <taxon>Ciliophora</taxon>
        <taxon>Intramacronucleata</taxon>
        <taxon>Oligohymenophorea</taxon>
        <taxon>Peniculida</taxon>
        <taxon>Parameciidae</taxon>
        <taxon>Paramecium</taxon>
    </lineage>
</organism>
<dbReference type="AlphaFoldDB" id="A0A8S1RBL7"/>
<reference evidence="2" key="1">
    <citation type="submission" date="2021-01" db="EMBL/GenBank/DDBJ databases">
        <authorList>
            <consortium name="Genoscope - CEA"/>
            <person name="William W."/>
        </authorList>
    </citation>
    <scope>NUCLEOTIDE SEQUENCE</scope>
</reference>
<comment type="caution">
    <text evidence="2">The sequence shown here is derived from an EMBL/GenBank/DDBJ whole genome shotgun (WGS) entry which is preliminary data.</text>
</comment>
<proteinExistence type="predicted"/>
<evidence type="ECO:0000256" key="1">
    <source>
        <dbReference type="SAM" id="MobiDB-lite"/>
    </source>
</evidence>
<dbReference type="EMBL" id="CAJJDN010000153">
    <property type="protein sequence ID" value="CAD8124724.1"/>
    <property type="molecule type" value="Genomic_DNA"/>
</dbReference>
<protein>
    <submittedName>
        <fullName evidence="2">Uncharacterized protein</fullName>
    </submittedName>
</protein>